<dbReference type="Proteomes" id="UP000829494">
    <property type="component" value="Chromosome"/>
</dbReference>
<name>A0ABY3ZAU1_STRRM</name>
<gene>
    <name evidence="2" type="ORF">SRIMR7_33085</name>
</gene>
<dbReference type="RefSeq" id="WP_003982160.1">
    <property type="nucleotide sequence ID" value="NZ_CP043497.1"/>
</dbReference>
<evidence type="ECO:0000313" key="2">
    <source>
        <dbReference type="EMBL" id="UNZ07000.1"/>
    </source>
</evidence>
<dbReference type="Pfam" id="PF21806">
    <property type="entry name" value="DUF6879"/>
    <property type="match status" value="1"/>
</dbReference>
<evidence type="ECO:0000313" key="3">
    <source>
        <dbReference type="Proteomes" id="UP000829494"/>
    </source>
</evidence>
<reference evidence="2 3" key="1">
    <citation type="submission" date="2022-03" db="EMBL/GenBank/DDBJ databases">
        <title>Complete genome of Streptomyces rimosus ssp. rimosus R7 (=ATCC 10970).</title>
        <authorList>
            <person name="Beganovic S."/>
            <person name="Ruckert C."/>
            <person name="Busche T."/>
            <person name="Kalinowski J."/>
            <person name="Wittmann C."/>
        </authorList>
    </citation>
    <scope>NUCLEOTIDE SEQUENCE [LARGE SCALE GENOMIC DNA]</scope>
    <source>
        <strain evidence="2 3">R7</strain>
    </source>
</reference>
<protein>
    <recommendedName>
        <fullName evidence="1">DUF6879 domain-containing protein</fullName>
    </recommendedName>
</protein>
<organism evidence="2 3">
    <name type="scientific">Streptomyces rimosus subsp. rimosus</name>
    <dbReference type="NCBI Taxonomy" id="132474"/>
    <lineage>
        <taxon>Bacteria</taxon>
        <taxon>Bacillati</taxon>
        <taxon>Actinomycetota</taxon>
        <taxon>Actinomycetes</taxon>
        <taxon>Kitasatosporales</taxon>
        <taxon>Streptomycetaceae</taxon>
        <taxon>Streptomyces</taxon>
    </lineage>
</organism>
<sequence>MPSSAPAFADLLGSCNHSAVHLELRDTYAPTERFASWRRGERINWDDRGSWWDPYLQTIADAVGRGVAVRRARVVSEPVSEYIRWEHYVTRELIEAGENVRWLPRRQTTDLSLPGNDYWLFDARLARVHHFDGDGAVIEDEFTEDPALLKHLSAAFDAVWERAVPHGRFAV</sequence>
<feature type="domain" description="DUF6879" evidence="1">
    <location>
        <begin position="7"/>
        <end position="170"/>
    </location>
</feature>
<dbReference type="EMBL" id="CP094298">
    <property type="protein sequence ID" value="UNZ07000.1"/>
    <property type="molecule type" value="Genomic_DNA"/>
</dbReference>
<keyword evidence="3" id="KW-1185">Reference proteome</keyword>
<evidence type="ECO:0000259" key="1">
    <source>
        <dbReference type="Pfam" id="PF21806"/>
    </source>
</evidence>
<dbReference type="InterPro" id="IPR049244">
    <property type="entry name" value="DUF6879"/>
</dbReference>
<proteinExistence type="predicted"/>
<dbReference type="GeneID" id="66853860"/>
<accession>A0ABY3ZAU1</accession>